<dbReference type="EMBL" id="KE124777">
    <property type="protein sequence ID" value="EPB80667.1"/>
    <property type="molecule type" value="Genomic_DNA"/>
</dbReference>
<accession>A0A0D6MDH4</accession>
<sequence length="78" mass="8568">MVNQRKFYFGAAAADVVHAVHQSVLHLALALALAPVPAPALRLAYHCVLAPVHHLAYHLAHHLCHNVCRDTLGMIPFF</sequence>
<reference evidence="1 2" key="1">
    <citation type="submission" date="2013-05" db="EMBL/GenBank/DDBJ databases">
        <title>Draft genome of the parasitic nematode Anyclostoma ceylanicum.</title>
        <authorList>
            <person name="Mitreva M."/>
        </authorList>
    </citation>
    <scope>NUCLEOTIDE SEQUENCE [LARGE SCALE GENOMIC DNA]</scope>
</reference>
<evidence type="ECO:0000313" key="2">
    <source>
        <dbReference type="Proteomes" id="UP000054495"/>
    </source>
</evidence>
<name>A0A0D6MDH4_9BILA</name>
<dbReference type="AlphaFoldDB" id="A0A0D6MDH4"/>
<gene>
    <name evidence="1" type="ORF">ANCCEY_00235</name>
</gene>
<protein>
    <submittedName>
        <fullName evidence="1">Uncharacterized protein</fullName>
    </submittedName>
</protein>
<organism evidence="1 2">
    <name type="scientific">Ancylostoma ceylanicum</name>
    <dbReference type="NCBI Taxonomy" id="53326"/>
    <lineage>
        <taxon>Eukaryota</taxon>
        <taxon>Metazoa</taxon>
        <taxon>Ecdysozoa</taxon>
        <taxon>Nematoda</taxon>
        <taxon>Chromadorea</taxon>
        <taxon>Rhabditida</taxon>
        <taxon>Rhabditina</taxon>
        <taxon>Rhabditomorpha</taxon>
        <taxon>Strongyloidea</taxon>
        <taxon>Ancylostomatidae</taxon>
        <taxon>Ancylostomatinae</taxon>
        <taxon>Ancylostoma</taxon>
    </lineage>
</organism>
<evidence type="ECO:0000313" key="1">
    <source>
        <dbReference type="EMBL" id="EPB80667.1"/>
    </source>
</evidence>
<dbReference type="Proteomes" id="UP000054495">
    <property type="component" value="Unassembled WGS sequence"/>
</dbReference>
<keyword evidence="2" id="KW-1185">Reference proteome</keyword>
<proteinExistence type="predicted"/>